<feature type="compositionally biased region" description="Low complexity" evidence="3">
    <location>
        <begin position="30"/>
        <end position="64"/>
    </location>
</feature>
<protein>
    <recommendedName>
        <fullName evidence="4">Leucine-binding protein domain-containing protein</fullName>
    </recommendedName>
</protein>
<keyword evidence="2" id="KW-0732">Signal</keyword>
<name>A0ABN1H604_9ACTN</name>
<reference evidence="5 6" key="1">
    <citation type="journal article" date="2019" name="Int. J. Syst. Evol. Microbiol.">
        <title>The Global Catalogue of Microorganisms (GCM) 10K type strain sequencing project: providing services to taxonomists for standard genome sequencing and annotation.</title>
        <authorList>
            <consortium name="The Broad Institute Genomics Platform"/>
            <consortium name="The Broad Institute Genome Sequencing Center for Infectious Disease"/>
            <person name="Wu L."/>
            <person name="Ma J."/>
        </authorList>
    </citation>
    <scope>NUCLEOTIDE SEQUENCE [LARGE SCALE GENOMIC DNA]</scope>
    <source>
        <strain evidence="5 6">JCM 10671</strain>
    </source>
</reference>
<comment type="similarity">
    <text evidence="1">Belongs to the leucine-binding protein family.</text>
</comment>
<feature type="domain" description="Leucine-binding protein" evidence="4">
    <location>
        <begin position="119"/>
        <end position="462"/>
    </location>
</feature>
<dbReference type="PANTHER" id="PTHR30483:SF38">
    <property type="entry name" value="BLR7848 PROTEIN"/>
    <property type="match status" value="1"/>
</dbReference>
<evidence type="ECO:0000256" key="3">
    <source>
        <dbReference type="SAM" id="MobiDB-lite"/>
    </source>
</evidence>
<dbReference type="InterPro" id="IPR028081">
    <property type="entry name" value="Leu-bd"/>
</dbReference>
<dbReference type="PANTHER" id="PTHR30483">
    <property type="entry name" value="LEUCINE-SPECIFIC-BINDING PROTEIN"/>
    <property type="match status" value="1"/>
</dbReference>
<accession>A0ABN1H604</accession>
<evidence type="ECO:0000313" key="5">
    <source>
        <dbReference type="EMBL" id="GAA0629922.1"/>
    </source>
</evidence>
<keyword evidence="6" id="KW-1185">Reference proteome</keyword>
<dbReference type="InterPro" id="IPR028082">
    <property type="entry name" value="Peripla_BP_I"/>
</dbReference>
<evidence type="ECO:0000313" key="6">
    <source>
        <dbReference type="Proteomes" id="UP001500957"/>
    </source>
</evidence>
<evidence type="ECO:0000256" key="1">
    <source>
        <dbReference type="ARBA" id="ARBA00010062"/>
    </source>
</evidence>
<gene>
    <name evidence="5" type="ORF">GCM10009547_37030</name>
</gene>
<organism evidence="5 6">
    <name type="scientific">Sporichthya brevicatena</name>
    <dbReference type="NCBI Taxonomy" id="171442"/>
    <lineage>
        <taxon>Bacteria</taxon>
        <taxon>Bacillati</taxon>
        <taxon>Actinomycetota</taxon>
        <taxon>Actinomycetes</taxon>
        <taxon>Sporichthyales</taxon>
        <taxon>Sporichthyaceae</taxon>
        <taxon>Sporichthya</taxon>
    </lineage>
</organism>
<sequence length="498" mass="50483">MPDTVAAGQAGQDAQGAVPELAADGSVAVPGATGADPNAAAPGAAAANPNAAANPGAAAANPNAATNPNAGGGAANAKGGAKANAGGGSASGGATGTAALANLPIFGGKAACKPATGTPINIGNVSTLSGVLGELFSPVVPALQIFVASQNACGGLNGHPIKLFIADDQGDPATAVTEGRKMIQNNKILAFLGNIQVLTVDGIIKVVNETGIPIIGGDLTNNTWFTQPLLFPQGSPPQSIAYGYLNKAKQLGAKKVGNNYCLEVPQACTQINRAFEELAPKFGVEAAYQVQISITSPDYTPQCIAARNAGVTVMAQTNDAPTQNRFANSCAKVGYKPQWLGYPLGVGNEAQFLGNPNLGGTYVPMNHFPWMAGKGQFPGNAAMQYYQQAVAKFRPGYNAGGAASLGWQAGALLVAASTKLTENPTTAQFLDALYEFKGQKFTELGGLSGPLTFNKGGTPKVPYCLYGATSDKANKGWGSVDTKLQCTDVIAPSDPQSK</sequence>
<dbReference type="Proteomes" id="UP001500957">
    <property type="component" value="Unassembled WGS sequence"/>
</dbReference>
<proteinExistence type="inferred from homology"/>
<dbReference type="EMBL" id="BAAAHE010000036">
    <property type="protein sequence ID" value="GAA0629922.1"/>
    <property type="molecule type" value="Genomic_DNA"/>
</dbReference>
<evidence type="ECO:0000256" key="2">
    <source>
        <dbReference type="ARBA" id="ARBA00022729"/>
    </source>
</evidence>
<evidence type="ECO:0000259" key="4">
    <source>
        <dbReference type="Pfam" id="PF13458"/>
    </source>
</evidence>
<dbReference type="SUPFAM" id="SSF53822">
    <property type="entry name" value="Periplasmic binding protein-like I"/>
    <property type="match status" value="1"/>
</dbReference>
<dbReference type="InterPro" id="IPR051010">
    <property type="entry name" value="BCAA_transport"/>
</dbReference>
<feature type="region of interest" description="Disordered" evidence="3">
    <location>
        <begin position="28"/>
        <end position="64"/>
    </location>
</feature>
<dbReference type="Gene3D" id="3.40.50.2300">
    <property type="match status" value="2"/>
</dbReference>
<comment type="caution">
    <text evidence="5">The sequence shown here is derived from an EMBL/GenBank/DDBJ whole genome shotgun (WGS) entry which is preliminary data.</text>
</comment>
<dbReference type="Pfam" id="PF13458">
    <property type="entry name" value="Peripla_BP_6"/>
    <property type="match status" value="1"/>
</dbReference>